<feature type="region of interest" description="Disordered" evidence="6">
    <location>
        <begin position="1234"/>
        <end position="1261"/>
    </location>
</feature>
<dbReference type="PANTHER" id="PTHR46730:SF1">
    <property type="entry name" value="PLAT DOMAIN-CONTAINING PROTEIN"/>
    <property type="match status" value="1"/>
</dbReference>
<keyword evidence="5" id="KW-0472">Membrane</keyword>
<name>A0AAE1TPC9_9EUCA</name>
<feature type="region of interest" description="Disordered" evidence="6">
    <location>
        <begin position="1097"/>
        <end position="1126"/>
    </location>
</feature>
<keyword evidence="3" id="KW-0677">Repeat</keyword>
<proteinExistence type="predicted"/>
<evidence type="ECO:0000259" key="7">
    <source>
        <dbReference type="Pfam" id="PF02010"/>
    </source>
</evidence>
<evidence type="ECO:0000313" key="9">
    <source>
        <dbReference type="Proteomes" id="UP001292094"/>
    </source>
</evidence>
<protein>
    <recommendedName>
        <fullName evidence="7">PKD/REJ-like domain-containing protein</fullName>
    </recommendedName>
</protein>
<feature type="region of interest" description="Disordered" evidence="6">
    <location>
        <begin position="1364"/>
        <end position="1386"/>
    </location>
</feature>
<dbReference type="InterPro" id="IPR002859">
    <property type="entry name" value="PKD/REJ-like"/>
</dbReference>
<feature type="domain" description="PKD/REJ-like" evidence="7">
    <location>
        <begin position="995"/>
        <end position="1346"/>
    </location>
</feature>
<dbReference type="GO" id="GO:0006816">
    <property type="term" value="P:calcium ion transport"/>
    <property type="evidence" value="ECO:0007669"/>
    <property type="project" value="TreeGrafter"/>
</dbReference>
<dbReference type="EMBL" id="JAWZYT010005413">
    <property type="protein sequence ID" value="KAK4290629.1"/>
    <property type="molecule type" value="Genomic_DNA"/>
</dbReference>
<dbReference type="GO" id="GO:0005886">
    <property type="term" value="C:plasma membrane"/>
    <property type="evidence" value="ECO:0007669"/>
    <property type="project" value="TreeGrafter"/>
</dbReference>
<organism evidence="8 9">
    <name type="scientific">Petrolisthes manimaculis</name>
    <dbReference type="NCBI Taxonomy" id="1843537"/>
    <lineage>
        <taxon>Eukaryota</taxon>
        <taxon>Metazoa</taxon>
        <taxon>Ecdysozoa</taxon>
        <taxon>Arthropoda</taxon>
        <taxon>Crustacea</taxon>
        <taxon>Multicrustacea</taxon>
        <taxon>Malacostraca</taxon>
        <taxon>Eumalacostraca</taxon>
        <taxon>Eucarida</taxon>
        <taxon>Decapoda</taxon>
        <taxon>Pleocyemata</taxon>
        <taxon>Anomura</taxon>
        <taxon>Galatheoidea</taxon>
        <taxon>Porcellanidae</taxon>
        <taxon>Petrolisthes</taxon>
    </lineage>
</organism>
<evidence type="ECO:0000256" key="4">
    <source>
        <dbReference type="ARBA" id="ARBA00022989"/>
    </source>
</evidence>
<feature type="compositionally biased region" description="Polar residues" evidence="6">
    <location>
        <begin position="1103"/>
        <end position="1117"/>
    </location>
</feature>
<dbReference type="Proteomes" id="UP001292094">
    <property type="component" value="Unassembled WGS sequence"/>
</dbReference>
<keyword evidence="9" id="KW-1185">Reference proteome</keyword>
<keyword evidence="2" id="KW-0812">Transmembrane</keyword>
<evidence type="ECO:0000256" key="1">
    <source>
        <dbReference type="ARBA" id="ARBA00004370"/>
    </source>
</evidence>
<reference evidence="8" key="1">
    <citation type="submission" date="2023-11" db="EMBL/GenBank/DDBJ databases">
        <title>Genome assemblies of two species of porcelain crab, Petrolisthes cinctipes and Petrolisthes manimaculis (Anomura: Porcellanidae).</title>
        <authorList>
            <person name="Angst P."/>
        </authorList>
    </citation>
    <scope>NUCLEOTIDE SEQUENCE</scope>
    <source>
        <strain evidence="8">PB745_02</strain>
        <tissue evidence="8">Gill</tissue>
    </source>
</reference>
<dbReference type="PANTHER" id="PTHR46730">
    <property type="entry name" value="POLYCYSTIN-1"/>
    <property type="match status" value="1"/>
</dbReference>
<evidence type="ECO:0000256" key="2">
    <source>
        <dbReference type="ARBA" id="ARBA00022692"/>
    </source>
</evidence>
<evidence type="ECO:0000256" key="6">
    <source>
        <dbReference type="SAM" id="MobiDB-lite"/>
    </source>
</evidence>
<dbReference type="Pfam" id="PF02010">
    <property type="entry name" value="REJ"/>
    <property type="match status" value="1"/>
</dbReference>
<keyword evidence="4" id="KW-1133">Transmembrane helix</keyword>
<comment type="caution">
    <text evidence="8">The sequence shown here is derived from an EMBL/GenBank/DDBJ whole genome shotgun (WGS) entry which is preliminary data.</text>
</comment>
<comment type="subcellular location">
    <subcellularLocation>
        <location evidence="1">Membrane</location>
    </subcellularLocation>
</comment>
<dbReference type="GO" id="GO:0005261">
    <property type="term" value="F:monoatomic cation channel activity"/>
    <property type="evidence" value="ECO:0007669"/>
    <property type="project" value="TreeGrafter"/>
</dbReference>
<evidence type="ECO:0000256" key="5">
    <source>
        <dbReference type="ARBA" id="ARBA00023136"/>
    </source>
</evidence>
<accession>A0AAE1TPC9</accession>
<gene>
    <name evidence="8" type="ORF">Pmani_036484</name>
</gene>
<evidence type="ECO:0000256" key="3">
    <source>
        <dbReference type="ARBA" id="ARBA00022737"/>
    </source>
</evidence>
<evidence type="ECO:0000313" key="8">
    <source>
        <dbReference type="EMBL" id="KAK4290629.1"/>
    </source>
</evidence>
<sequence>MQPSVPIPQSALESGVPVCVMDDSSSPVFEFSSGGFDPASGTSLDSCFYQCDFLGFLYIGVVEGSICFCSSTLEGLEAVGGEACTDQCEGGEACGGKGEYLNVYKWRSRPNITLAFRDYQGVQVEVEQDGSWTYVDISSDMDYILDFGDGSGQYTKTPDDTEGHVRYSLEGEYYITVTEPMTGTVVALQVTVYHTDIRVQLSCPELVSTGEPFSCTFLEFYGYLPTLVISSTETGEEQNYTIPAMVTRTHGNGFSQWVEDGTDGISSQSLNDCNTLHVLNTPVGEDEILAKVETWTNEETESGIFVHIYTVQEDCVSGGQPMCPADVGVRRCQNFQYLCGDTCQTDATTASSCPATNKSLEAEVEYTVKEVFNYGLSQNTKYSRKLPPMTQLDPHSYLGVGCVEGSGSATLSNSARIKKRATSVFGGHGDRVLTGTQSRYLLQQTSQYNFLGRFITIEGLVRTLGPSYNCTKPSVAPMSDFNGNNALDLVSTEHWVLGNKIHVGIPNGRSTGEKWNNFKCQTHTTMPSPPLPSSMGSQELTRIAVPFLTGAPIAIKLTVDDGSSTQLWEYVDEVPEEGLTHYVAYNAPKTGRFSVSGEAINELGSITFELEVEVVPSIVEQEWQVTTAKPWATPPGEVILDITCLGSNDPPWTANFTLLEDVNVPEEQHTLDIDPDNTATDGFTFSESFTFTLASLPVGLHTLKVNFSNEVSSVEYNVTVDIREAISEITTEQGMQLIPGGDLIPPGVIDGLPIFPSNVTIVFTSTAGKGEPEYWGLFDENDVLFTSTNTSDQPITYIFNQEGYRNLTMKAYSEAEGWVPAESLLSFKVLNKIQGLQMTDFGIISKPNEVKTFSAIFTVVHPVSCLLIDYNDGSPTEAHGLEFICNDNFPKAVYKGGHLTNPTNLTHVYMEENLYNVTVMAVDLLTSLRTLLPVVVGFIPCKAPVVWIPKNTTVPLLAPKIWRSMSFTVESDAIVECNGTIASRGSCLHGTSPTSPSLPRFLDYGIYCFTYRLQLLASKKFPLFRTAYTYIEIEKSPLQAVIIEGAMSKVSRGYDTLLDLDAAQYSQDPDWPEATDFTYTWFCRRLDTDREHLTNNMGRFEPYNTQSIPPPDTSSEGTGEGCFGNGPGSLEHSEGRLLLNTASLNKADTSYEIIVMLERDTRFAMAKVIVEVLSVTPPSISIVCADPKLCQPTFSGLLVNPSSRVALESICTKYCQEQMLYSWTITSVTDNPIQETRDCPTDATPSPEEGTGGASLAPDPCPPVIPTGKTSKDIAMSSTLFLINPSLDMFKLTLLVTTTTGIRGEYVMTLVLNKPPTGGTCEVLPPVGKSMVSVFKVTCKDWTDPEEAGIGQYTYFVFEETDGPPPQENHHLHQQARSSPRPTRGQHYPLLRDLGQVWLLCRCPGWLGGGHITNQGRSGPIRRGQ</sequence>